<name>A0A1S2ZNK3_ERIEU</name>
<evidence type="ECO:0000256" key="6">
    <source>
        <dbReference type="PIRSR" id="PIRSR006806-1"/>
    </source>
</evidence>
<sequence>MAAAVRGAKRSLRAELKQRLRALSDEERRRQSLFVTQQVLAHSHYQKASRVAVFLSMPDEVRTEDIVLDVFRRGKACFIPRYRPGSRHMDMVRLASPQELAGLPRTAWNIPQPPEDDPREEALAGGGLDLIFMPGLGFDGSGRRLGRGGGYYDAYLRRCREQQAARPYTLALAFREQLCPQVPVDEDDEPVDEVLYEGCRAPGAGAAAGAQPDTASE</sequence>
<dbReference type="InterPro" id="IPR037171">
    <property type="entry name" value="NagB/RpiA_transferase-like"/>
</dbReference>
<dbReference type="GO" id="GO:0005524">
    <property type="term" value="F:ATP binding"/>
    <property type="evidence" value="ECO:0007669"/>
    <property type="project" value="UniProtKB-KW"/>
</dbReference>
<reference evidence="9" key="1">
    <citation type="submission" date="2025-08" db="UniProtKB">
        <authorList>
            <consortium name="RefSeq"/>
        </authorList>
    </citation>
    <scope>IDENTIFICATION</scope>
</reference>
<keyword evidence="7" id="KW-0479">Metal-binding</keyword>
<gene>
    <name evidence="9" type="primary">MTHFS</name>
</gene>
<evidence type="ECO:0000256" key="4">
    <source>
        <dbReference type="ARBA" id="ARBA00036539"/>
    </source>
</evidence>
<dbReference type="GO" id="GO:0046872">
    <property type="term" value="F:metal ion binding"/>
    <property type="evidence" value="ECO:0007669"/>
    <property type="project" value="UniProtKB-KW"/>
</dbReference>
<dbReference type="InterPro" id="IPR024185">
    <property type="entry name" value="FTHF_cligase-like_sf"/>
</dbReference>
<dbReference type="AlphaFoldDB" id="A0A1S2ZNK3"/>
<dbReference type="EC" id="6.3.3.2" evidence="5 7"/>
<dbReference type="FunCoup" id="A0A1S2ZNK3">
    <property type="interactions" value="1017"/>
</dbReference>
<feature type="binding site" evidence="6">
    <location>
        <position position="55"/>
    </location>
    <ligand>
        <name>substrate</name>
    </ligand>
</feature>
<keyword evidence="2 6" id="KW-0547">Nucleotide-binding</keyword>
<dbReference type="GO" id="GO:0035999">
    <property type="term" value="P:tetrahydrofolate interconversion"/>
    <property type="evidence" value="ECO:0007669"/>
    <property type="project" value="TreeGrafter"/>
</dbReference>
<dbReference type="eggNOG" id="KOG3093">
    <property type="taxonomic scope" value="Eukaryota"/>
</dbReference>
<comment type="catalytic activity">
    <reaction evidence="4 7">
        <text>(6S)-5-formyl-5,6,7,8-tetrahydrofolate + ATP = (6R)-5,10-methenyltetrahydrofolate + ADP + phosphate</text>
        <dbReference type="Rhea" id="RHEA:10488"/>
        <dbReference type="ChEBI" id="CHEBI:30616"/>
        <dbReference type="ChEBI" id="CHEBI:43474"/>
        <dbReference type="ChEBI" id="CHEBI:57455"/>
        <dbReference type="ChEBI" id="CHEBI:57457"/>
        <dbReference type="ChEBI" id="CHEBI:456216"/>
        <dbReference type="EC" id="6.3.3.2"/>
    </reaction>
</comment>
<dbReference type="GO" id="GO:0005739">
    <property type="term" value="C:mitochondrion"/>
    <property type="evidence" value="ECO:0007669"/>
    <property type="project" value="TreeGrafter"/>
</dbReference>
<feature type="binding site" evidence="6">
    <location>
        <begin position="144"/>
        <end position="152"/>
    </location>
    <ligand>
        <name>ATP</name>
        <dbReference type="ChEBI" id="CHEBI:30616"/>
    </ligand>
</feature>
<keyword evidence="3 6" id="KW-0067">ATP-binding</keyword>
<keyword evidence="8" id="KW-1185">Reference proteome</keyword>
<dbReference type="PANTHER" id="PTHR23407:SF1">
    <property type="entry name" value="5-FORMYLTETRAHYDROFOLATE CYCLO-LIGASE"/>
    <property type="match status" value="1"/>
</dbReference>
<evidence type="ECO:0000256" key="1">
    <source>
        <dbReference type="ARBA" id="ARBA00010638"/>
    </source>
</evidence>
<comment type="cofactor">
    <cofactor evidence="7">
        <name>Mg(2+)</name>
        <dbReference type="ChEBI" id="CHEBI:18420"/>
    </cofactor>
</comment>
<comment type="similarity">
    <text evidence="1 7">Belongs to the 5-formyltetrahydrofolate cyclo-ligase family.</text>
</comment>
<dbReference type="InParanoid" id="A0A1S2ZNK3"/>
<dbReference type="GO" id="GO:0009396">
    <property type="term" value="P:folic acid-containing compound biosynthetic process"/>
    <property type="evidence" value="ECO:0007669"/>
    <property type="project" value="TreeGrafter"/>
</dbReference>
<dbReference type="FunFam" id="3.40.50.10420:FF:000007">
    <property type="entry name" value="5-formyltetrahydrofolate cyclo-ligase"/>
    <property type="match status" value="1"/>
</dbReference>
<dbReference type="PIRSF" id="PIRSF006806">
    <property type="entry name" value="FTHF_cligase"/>
    <property type="match status" value="1"/>
</dbReference>
<feature type="binding site" evidence="6">
    <location>
        <begin position="9"/>
        <end position="13"/>
    </location>
    <ligand>
        <name>ATP</name>
        <dbReference type="ChEBI" id="CHEBI:30616"/>
    </ligand>
</feature>
<evidence type="ECO:0000313" key="8">
    <source>
        <dbReference type="Proteomes" id="UP001652624"/>
    </source>
</evidence>
<dbReference type="NCBIfam" id="TIGR02727">
    <property type="entry name" value="MTHFS_bact"/>
    <property type="match status" value="1"/>
</dbReference>
<evidence type="ECO:0000256" key="5">
    <source>
        <dbReference type="ARBA" id="ARBA00038966"/>
    </source>
</evidence>
<accession>A0A1S2ZNK3</accession>
<protein>
    <recommendedName>
        <fullName evidence="5 7">5-formyltetrahydrofolate cyclo-ligase</fullName>
        <ecNumber evidence="5 7">6.3.3.2</ecNumber>
    </recommendedName>
</protein>
<dbReference type="Gene3D" id="3.40.50.10420">
    <property type="entry name" value="NagB/RpiA/CoA transferase-like"/>
    <property type="match status" value="1"/>
</dbReference>
<feature type="binding site" evidence="6">
    <location>
        <position position="60"/>
    </location>
    <ligand>
        <name>substrate</name>
    </ligand>
</feature>
<dbReference type="GO" id="GO:0030272">
    <property type="term" value="F:5-formyltetrahydrofolate cyclo-ligase activity"/>
    <property type="evidence" value="ECO:0007669"/>
    <property type="project" value="UniProtKB-EC"/>
</dbReference>
<evidence type="ECO:0000313" key="9">
    <source>
        <dbReference type="RefSeq" id="XP_007522128.1"/>
    </source>
</evidence>
<dbReference type="OrthoDB" id="2015992at2759"/>
<dbReference type="SUPFAM" id="SSF100950">
    <property type="entry name" value="NagB/RpiA/CoA transferase-like"/>
    <property type="match status" value="1"/>
</dbReference>
<evidence type="ECO:0000256" key="7">
    <source>
        <dbReference type="RuleBase" id="RU361279"/>
    </source>
</evidence>
<keyword evidence="7" id="KW-0460">Magnesium</keyword>
<dbReference type="Pfam" id="PF01812">
    <property type="entry name" value="5-FTHF_cyc-lig"/>
    <property type="match status" value="1"/>
</dbReference>
<dbReference type="RefSeq" id="XP_007522128.1">
    <property type="nucleotide sequence ID" value="XM_007522066.3"/>
</dbReference>
<dbReference type="Proteomes" id="UP001652624">
    <property type="component" value="Chromosome 20"/>
</dbReference>
<evidence type="ECO:0000256" key="2">
    <source>
        <dbReference type="ARBA" id="ARBA00022741"/>
    </source>
</evidence>
<dbReference type="PANTHER" id="PTHR23407">
    <property type="entry name" value="ATPASE INHIBITOR/5-FORMYLTETRAHYDROFOLATE CYCLO-LIGASE"/>
    <property type="match status" value="1"/>
</dbReference>
<organism evidence="8 9">
    <name type="scientific">Erinaceus europaeus</name>
    <name type="common">Western European hedgehog</name>
    <dbReference type="NCBI Taxonomy" id="9365"/>
    <lineage>
        <taxon>Eukaryota</taxon>
        <taxon>Metazoa</taxon>
        <taxon>Chordata</taxon>
        <taxon>Craniata</taxon>
        <taxon>Vertebrata</taxon>
        <taxon>Euteleostomi</taxon>
        <taxon>Mammalia</taxon>
        <taxon>Eutheria</taxon>
        <taxon>Laurasiatheria</taxon>
        <taxon>Eulipotyphla</taxon>
        <taxon>Erinaceidae</taxon>
        <taxon>Erinaceinae</taxon>
        <taxon>Erinaceus</taxon>
    </lineage>
</organism>
<dbReference type="InterPro" id="IPR002698">
    <property type="entry name" value="FTHF_cligase"/>
</dbReference>
<proteinExistence type="inferred from homology"/>
<evidence type="ECO:0000256" key="3">
    <source>
        <dbReference type="ARBA" id="ARBA00022840"/>
    </source>
</evidence>